<sequence>MTPLPVSLSPFNFCKVKKTFEAKKRKSAAICCVVNAKNWHKSIDNFISKIFACRQGTGANCLVGRIPSCSPAYTAAVWYNELLHIRAILPQVQEGW</sequence>
<keyword evidence="2" id="KW-1185">Reference proteome</keyword>
<gene>
    <name evidence="1" type="ORF">GDO78_018108</name>
</gene>
<proteinExistence type="predicted"/>
<dbReference type="AlphaFoldDB" id="A0A8J6EPD3"/>
<name>A0A8J6EPD3_ELECQ</name>
<dbReference type="EMBL" id="WNTK01000042">
    <property type="protein sequence ID" value="KAG9472675.1"/>
    <property type="molecule type" value="Genomic_DNA"/>
</dbReference>
<organism evidence="1 2">
    <name type="scientific">Eleutherodactylus coqui</name>
    <name type="common">Puerto Rican coqui</name>
    <dbReference type="NCBI Taxonomy" id="57060"/>
    <lineage>
        <taxon>Eukaryota</taxon>
        <taxon>Metazoa</taxon>
        <taxon>Chordata</taxon>
        <taxon>Craniata</taxon>
        <taxon>Vertebrata</taxon>
        <taxon>Euteleostomi</taxon>
        <taxon>Amphibia</taxon>
        <taxon>Batrachia</taxon>
        <taxon>Anura</taxon>
        <taxon>Neobatrachia</taxon>
        <taxon>Hyloidea</taxon>
        <taxon>Eleutherodactylidae</taxon>
        <taxon>Eleutherodactylinae</taxon>
        <taxon>Eleutherodactylus</taxon>
        <taxon>Eleutherodactylus</taxon>
    </lineage>
</organism>
<accession>A0A8J6EPD3</accession>
<evidence type="ECO:0000313" key="1">
    <source>
        <dbReference type="EMBL" id="KAG9472675.1"/>
    </source>
</evidence>
<comment type="caution">
    <text evidence="1">The sequence shown here is derived from an EMBL/GenBank/DDBJ whole genome shotgun (WGS) entry which is preliminary data.</text>
</comment>
<protein>
    <submittedName>
        <fullName evidence="1">Uncharacterized protein</fullName>
    </submittedName>
</protein>
<reference evidence="1" key="1">
    <citation type="thesis" date="2020" institute="ProQuest LLC" country="789 East Eisenhower Parkway, Ann Arbor, MI, USA">
        <title>Comparative Genomics and Chromosome Evolution.</title>
        <authorList>
            <person name="Mudd A.B."/>
        </authorList>
    </citation>
    <scope>NUCLEOTIDE SEQUENCE</scope>
    <source>
        <strain evidence="1">HN-11 Male</strain>
        <tissue evidence="1">Kidney and liver</tissue>
    </source>
</reference>
<dbReference type="Proteomes" id="UP000770717">
    <property type="component" value="Unassembled WGS sequence"/>
</dbReference>
<evidence type="ECO:0000313" key="2">
    <source>
        <dbReference type="Proteomes" id="UP000770717"/>
    </source>
</evidence>